<sequence>MWQIILVLVFVVAMVVGPVMMMQPNKQERRLARLRSLAAKRGLRVNIGQNPANGEPHQIAVYSRLLPPPPKSVERPQWCVARQSLEHEINFSADWDWVAANRPDAALQAALKPWLLELPAAIRAVEMRESAVSVYWTESCWERQAQWQDSIEGCLGTIAKQLDWLAARAC</sequence>
<name>C5BL20_TERTT</name>
<dbReference type="eggNOG" id="ENOG5031J1S">
    <property type="taxonomic scope" value="Bacteria"/>
</dbReference>
<accession>C5BL20</accession>
<dbReference type="Proteomes" id="UP000009080">
    <property type="component" value="Chromosome"/>
</dbReference>
<dbReference type="EMBL" id="CP001614">
    <property type="protein sequence ID" value="ACR14201.1"/>
    <property type="molecule type" value="Genomic_DNA"/>
</dbReference>
<protein>
    <recommendedName>
        <fullName evidence="3">Preprotein translocase subunit YajC</fullName>
    </recommendedName>
</protein>
<proteinExistence type="predicted"/>
<evidence type="ECO:0008006" key="3">
    <source>
        <dbReference type="Google" id="ProtNLM"/>
    </source>
</evidence>
<dbReference type="HOGENOM" id="CLU_127531_0_0_6"/>
<dbReference type="KEGG" id="ttu:TERTU_2455"/>
<gene>
    <name evidence="1" type="ordered locus">TERTU_2455</name>
</gene>
<keyword evidence="2" id="KW-1185">Reference proteome</keyword>
<dbReference type="OrthoDB" id="6386766at2"/>
<dbReference type="AlphaFoldDB" id="C5BL20"/>
<evidence type="ECO:0000313" key="1">
    <source>
        <dbReference type="EMBL" id="ACR14201.1"/>
    </source>
</evidence>
<organism evidence="1 2">
    <name type="scientific">Teredinibacter turnerae (strain ATCC 39867 / T7901)</name>
    <dbReference type="NCBI Taxonomy" id="377629"/>
    <lineage>
        <taxon>Bacteria</taxon>
        <taxon>Pseudomonadati</taxon>
        <taxon>Pseudomonadota</taxon>
        <taxon>Gammaproteobacteria</taxon>
        <taxon>Cellvibrionales</taxon>
        <taxon>Cellvibrionaceae</taxon>
        <taxon>Teredinibacter</taxon>
    </lineage>
</organism>
<reference evidence="1 2" key="1">
    <citation type="journal article" date="2009" name="PLoS ONE">
        <title>The complete genome of Teredinibacter turnerae T7901: an intracellular endosymbiont of marine wood-boring bivalves (shipworms).</title>
        <authorList>
            <person name="Yang J.C."/>
            <person name="Madupu R."/>
            <person name="Durkin A.S."/>
            <person name="Ekborg N.A."/>
            <person name="Pedamallu C.S."/>
            <person name="Hostetler J.B."/>
            <person name="Radune D."/>
            <person name="Toms B.S."/>
            <person name="Henrissat B."/>
            <person name="Coutinho P.M."/>
            <person name="Schwarz S."/>
            <person name="Field L."/>
            <person name="Trindade-Silva A.E."/>
            <person name="Soares C.A.G."/>
            <person name="Elshahawi S."/>
            <person name="Hanora A."/>
            <person name="Schmidt E.W."/>
            <person name="Haygood M.G."/>
            <person name="Posfai J."/>
            <person name="Benner J."/>
            <person name="Madinger C."/>
            <person name="Nove J."/>
            <person name="Anton B."/>
            <person name="Chaudhary K."/>
            <person name="Foster J."/>
            <person name="Holman A."/>
            <person name="Kumar S."/>
            <person name="Lessard P.A."/>
            <person name="Luyten Y.A."/>
            <person name="Slatko B."/>
            <person name="Wood N."/>
            <person name="Wu B."/>
            <person name="Teplitski M."/>
            <person name="Mougous J.D."/>
            <person name="Ward N."/>
            <person name="Eisen J.A."/>
            <person name="Badger J.H."/>
            <person name="Distel D.L."/>
        </authorList>
    </citation>
    <scope>NUCLEOTIDE SEQUENCE [LARGE SCALE GENOMIC DNA]</scope>
    <source>
        <strain evidence="2">ATCC 39867 / T7901</strain>
    </source>
</reference>
<evidence type="ECO:0000313" key="2">
    <source>
        <dbReference type="Proteomes" id="UP000009080"/>
    </source>
</evidence>
<dbReference type="RefSeq" id="WP_015820317.1">
    <property type="nucleotide sequence ID" value="NC_012997.1"/>
</dbReference>